<dbReference type="EMBL" id="JADKGY010000029">
    <property type="protein sequence ID" value="MBK9984095.1"/>
    <property type="molecule type" value="Genomic_DNA"/>
</dbReference>
<evidence type="ECO:0000313" key="1">
    <source>
        <dbReference type="EMBL" id="MBK9984095.1"/>
    </source>
</evidence>
<reference evidence="1 2" key="1">
    <citation type="submission" date="2020-10" db="EMBL/GenBank/DDBJ databases">
        <title>Connecting structure to function with the recovery of over 1000 high-quality activated sludge metagenome-assembled genomes encoding full-length rRNA genes using long-read sequencing.</title>
        <authorList>
            <person name="Singleton C.M."/>
            <person name="Petriglieri F."/>
            <person name="Kristensen J.M."/>
            <person name="Kirkegaard R.H."/>
            <person name="Michaelsen T.Y."/>
            <person name="Andersen M.H."/>
            <person name="Karst S.M."/>
            <person name="Dueholm M.S."/>
            <person name="Nielsen P.H."/>
            <person name="Albertsen M."/>
        </authorList>
    </citation>
    <scope>NUCLEOTIDE SEQUENCE [LARGE SCALE GENOMIC DNA]</scope>
    <source>
        <strain evidence="1">Ribe_18-Q3-R11-54_MAXAC.273</strain>
    </source>
</reference>
<name>A0A9D7SYN8_9BACT</name>
<dbReference type="Proteomes" id="UP000808337">
    <property type="component" value="Unassembled WGS sequence"/>
</dbReference>
<proteinExistence type="predicted"/>
<accession>A0A9D7SYN8</accession>
<gene>
    <name evidence="1" type="ORF">IPP15_17285</name>
</gene>
<protein>
    <submittedName>
        <fullName evidence="1">Uncharacterized protein</fullName>
    </submittedName>
</protein>
<organism evidence="1 2">
    <name type="scientific">Candidatus Opimibacter skivensis</name>
    <dbReference type="NCBI Taxonomy" id="2982028"/>
    <lineage>
        <taxon>Bacteria</taxon>
        <taxon>Pseudomonadati</taxon>
        <taxon>Bacteroidota</taxon>
        <taxon>Saprospiria</taxon>
        <taxon>Saprospirales</taxon>
        <taxon>Saprospiraceae</taxon>
        <taxon>Candidatus Opimibacter</taxon>
    </lineage>
</organism>
<dbReference type="SUPFAM" id="SSF141571">
    <property type="entry name" value="Pentapeptide repeat-like"/>
    <property type="match status" value="1"/>
</dbReference>
<evidence type="ECO:0000313" key="2">
    <source>
        <dbReference type="Proteomes" id="UP000808337"/>
    </source>
</evidence>
<dbReference type="AlphaFoldDB" id="A0A9D7SYN8"/>
<comment type="caution">
    <text evidence="1">The sequence shown here is derived from an EMBL/GenBank/DDBJ whole genome shotgun (WGS) entry which is preliminary data.</text>
</comment>
<sequence length="117" mass="13064">MDHTCFQKTRLDSANLQFVIFKATDFSNATLLSSDFGPARPSRDQAMACEQNSTARLRISITFRSTTGPAAYWSYTDLSNSRISGMNSRILVFEIKTSPVPYCRDSILPISIFVIAL</sequence>